<evidence type="ECO:0000313" key="5">
    <source>
        <dbReference type="Proteomes" id="UP000694416"/>
    </source>
</evidence>
<evidence type="ECO:0000313" key="4">
    <source>
        <dbReference type="Ensembl" id="ENSPTEP00000009093.1"/>
    </source>
</evidence>
<dbReference type="Gene3D" id="3.40.50.300">
    <property type="entry name" value="P-loop containing nucleotide triphosphate hydrolases"/>
    <property type="match status" value="3"/>
</dbReference>
<feature type="domain" description="DNA2/NAM7 helicase helicase" evidence="2">
    <location>
        <begin position="460"/>
        <end position="560"/>
    </location>
</feature>
<feature type="compositionally biased region" description="Low complexity" evidence="1">
    <location>
        <begin position="1211"/>
        <end position="1229"/>
    </location>
</feature>
<feature type="region of interest" description="Disordered" evidence="1">
    <location>
        <begin position="1"/>
        <end position="25"/>
    </location>
</feature>
<dbReference type="Pfam" id="PF13087">
    <property type="entry name" value="AAA_12"/>
    <property type="match status" value="2"/>
</dbReference>
<dbReference type="Proteomes" id="UP000694416">
    <property type="component" value="Unplaced"/>
</dbReference>
<dbReference type="SUPFAM" id="SSF52540">
    <property type="entry name" value="P-loop containing nucleoside triphosphate hydrolases"/>
    <property type="match status" value="1"/>
</dbReference>
<keyword evidence="5" id="KW-1185">Reference proteome</keyword>
<evidence type="ECO:0000256" key="1">
    <source>
        <dbReference type="SAM" id="MobiDB-lite"/>
    </source>
</evidence>
<dbReference type="GO" id="GO:0004386">
    <property type="term" value="F:helicase activity"/>
    <property type="evidence" value="ECO:0007669"/>
    <property type="project" value="InterPro"/>
</dbReference>
<dbReference type="InterPro" id="IPR027417">
    <property type="entry name" value="P-loop_NTPase"/>
</dbReference>
<proteinExistence type="predicted"/>
<dbReference type="PANTHER" id="PTHR10887:SF495">
    <property type="entry name" value="HELICASE SENATAXIN ISOFORM X1-RELATED"/>
    <property type="match status" value="1"/>
</dbReference>
<dbReference type="InterPro" id="IPR045055">
    <property type="entry name" value="DNA2/NAM7-like"/>
</dbReference>
<feature type="region of interest" description="Disordered" evidence="1">
    <location>
        <begin position="65"/>
        <end position="87"/>
    </location>
</feature>
<feature type="region of interest" description="Disordered" evidence="1">
    <location>
        <begin position="1156"/>
        <end position="1190"/>
    </location>
</feature>
<reference evidence="4" key="2">
    <citation type="submission" date="2025-09" db="UniProtKB">
        <authorList>
            <consortium name="Ensembl"/>
        </authorList>
    </citation>
    <scope>IDENTIFICATION</scope>
</reference>
<dbReference type="Ensembl" id="ENSPTET00000013835.1">
    <property type="protein sequence ID" value="ENSPTEP00000009093.1"/>
    <property type="gene ID" value="ENSPTEG00000010324.1"/>
</dbReference>
<feature type="domain" description="DNA2/NAM7 helicase-like C-terminal" evidence="3">
    <location>
        <begin position="920"/>
        <end position="1103"/>
    </location>
</feature>
<feature type="compositionally biased region" description="Basic and acidic residues" evidence="1">
    <location>
        <begin position="65"/>
        <end position="84"/>
    </location>
</feature>
<sequence length="1334" mass="154897">MNKQENKSNNRDVKPKTLENKETQKKTLVINNASGKIINLDKLKEDNRRKIVLLNPELTYKDRYRNVEKKTTDENNSSKKKPDTVTKGMAGDMIKKIALEKARDIIIKNKALESRKRGIKLIEDPNEKTKLEILSEKKRKRNELEENKQRYFLMIYELLKWKYYDLESIIKYREALKKEVPIRFKTGEEYYNFFKPLVMEECRVSIAQQLFGFIRKYVIKIIATEIKNDWITWKFCTCEENKRKFEDMKAMDLVVLFPFDDNKNSVINNNTDNIKYEDLKRILELKEHVVGLIDISLFKKEVIYEVKFVNEDFFCDIEVGFPKTMYLNKTKCDKYYIFNLCNVITSLREFESVYMTKRSSIFEYILNPVDYNYPAEYRKTLIDSNTCFNANINEKFELHKKKLLTENNNDIGVYNSNVDNNSSNVGNVAFASKQNVCEIRKNLSPKEKIILRVIKEHGILNESQLEALNFILSNKNKISLIQGPPGTGKTKTIIGIISALHALINEDSFYDSNNEKSDEFKINYYYNDVNTYGTKKILVCSPSNSAIDEIAIRIVKNGLYNFKNIKYKKKINDNDSLGKNMHIDLNTDEFLKNTSNELVGTQEQHIYKLLNDYFDMYDKTYNSGHCVGSNFNDPLYINPKCIRLGQSNRTHDDLKHISLDFLFNSKNSNKQGVYISHFNNKVALLGNAISATLYTYLEIRKLKYGPKLDSVSEKISIAKDKAFMMDINYFNNEEDFNKMGLNYFFPIDTNASSSSIVKQGNTTMLGTYKKVDNIKNFFTEKYIKAVDNKYLEKLLSYYNKSYSDYDWSKFELFLEIKRILQEIYKLKTLFNEVGSFYCNNNNREQLIAGSDIIFSTLSSSASQAIEKMEFEYLIIDEACQCVELSCLIPFRLRVKNIIMVGDLKQLPSTIMSDDCRSYGYDRSLFERLILCNVPSVMLNIQYRMRPEISHFPNNFFYDGLIMNAKSVMKAPLYTCAFLKKKFGTYKFIDIAGIESLTYNKSYVNYVEAYFIFKLVTSIQQILIHKKDSKLTAANLLHNIFNSISLKNIGIICPYQSQVHLIRKMFDSHFTNYDRPEVSTVDSFQGREKNIIIFSCVRSKLQSSTVFGKIDDVVINLNNDSYSYVPHKKKGCSKNKNMNARYSDDDKLHVIKWLNKKNGNSGSTSSSSSYSSDSDSSNVSNMYVGNNNTRGHYNTSVNTNCALHVKNLLNVNEDNNNNSKGSSKTTSISGGDKKNNSNNHFETVQKQGYNIGFLKDERRLNVALTRAKDFLWIVGNKENLERDDTWNALLEDAISRKCYNCLKLDFTKCTNTNSINKKIDNFFLRSKTFGEEKWQ</sequence>
<evidence type="ECO:0000259" key="3">
    <source>
        <dbReference type="Pfam" id="PF13087"/>
    </source>
</evidence>
<dbReference type="Pfam" id="PF13086">
    <property type="entry name" value="AAA_11"/>
    <property type="match status" value="2"/>
</dbReference>
<feature type="domain" description="DNA2/NAM7 helicase-like C-terminal" evidence="3">
    <location>
        <begin position="1246"/>
        <end position="1276"/>
    </location>
</feature>
<reference evidence="4" key="1">
    <citation type="submission" date="2025-08" db="UniProtKB">
        <authorList>
            <consortium name="Ensembl"/>
        </authorList>
    </citation>
    <scope>IDENTIFICATION</scope>
</reference>
<feature type="compositionally biased region" description="Low complexity" evidence="1">
    <location>
        <begin position="1156"/>
        <end position="1180"/>
    </location>
</feature>
<name>A0A8C9GT03_9PRIM</name>
<feature type="domain" description="DNA2/NAM7 helicase helicase" evidence="2">
    <location>
        <begin position="638"/>
        <end position="912"/>
    </location>
</feature>
<dbReference type="InterPro" id="IPR041679">
    <property type="entry name" value="DNA2/NAM7-like_C"/>
</dbReference>
<dbReference type="InterPro" id="IPR041677">
    <property type="entry name" value="DNA2/NAM7_AAA_11"/>
</dbReference>
<protein>
    <recommendedName>
        <fullName evidence="6">DNA2/NAM7 helicase</fullName>
    </recommendedName>
</protein>
<dbReference type="CDD" id="cd18808">
    <property type="entry name" value="SF1_C_Upf1"/>
    <property type="match status" value="1"/>
</dbReference>
<accession>A0A8C9GT03</accession>
<evidence type="ECO:0008006" key="6">
    <source>
        <dbReference type="Google" id="ProtNLM"/>
    </source>
</evidence>
<dbReference type="PANTHER" id="PTHR10887">
    <property type="entry name" value="DNA2/NAM7 HELICASE FAMILY"/>
    <property type="match status" value="1"/>
</dbReference>
<organism evidence="4 5">
    <name type="scientific">Piliocolobus tephrosceles</name>
    <name type="common">Ugandan red Colobus</name>
    <dbReference type="NCBI Taxonomy" id="591936"/>
    <lineage>
        <taxon>Eukaryota</taxon>
        <taxon>Metazoa</taxon>
        <taxon>Chordata</taxon>
        <taxon>Craniata</taxon>
        <taxon>Vertebrata</taxon>
        <taxon>Euteleostomi</taxon>
        <taxon>Mammalia</taxon>
        <taxon>Eutheria</taxon>
        <taxon>Euarchontoglires</taxon>
        <taxon>Primates</taxon>
        <taxon>Haplorrhini</taxon>
        <taxon>Catarrhini</taxon>
        <taxon>Cercopithecidae</taxon>
        <taxon>Colobinae</taxon>
        <taxon>Piliocolobus</taxon>
    </lineage>
</organism>
<feature type="region of interest" description="Disordered" evidence="1">
    <location>
        <begin position="1211"/>
        <end position="1239"/>
    </location>
</feature>
<evidence type="ECO:0000259" key="2">
    <source>
        <dbReference type="Pfam" id="PF13086"/>
    </source>
</evidence>
<dbReference type="InterPro" id="IPR047187">
    <property type="entry name" value="SF1_C_Upf1"/>
</dbReference>